<keyword evidence="4 7" id="KW-1133">Transmembrane helix</keyword>
<evidence type="ECO:0000256" key="4">
    <source>
        <dbReference type="ARBA" id="ARBA00022989"/>
    </source>
</evidence>
<evidence type="ECO:0000256" key="3">
    <source>
        <dbReference type="ARBA" id="ARBA00022692"/>
    </source>
</evidence>
<evidence type="ECO:0000256" key="2">
    <source>
        <dbReference type="ARBA" id="ARBA00022448"/>
    </source>
</evidence>
<feature type="transmembrane region" description="Helical" evidence="7">
    <location>
        <begin position="34"/>
        <end position="51"/>
    </location>
</feature>
<feature type="transmembrane region" description="Helical" evidence="7">
    <location>
        <begin position="156"/>
        <end position="174"/>
    </location>
</feature>
<organism evidence="9 10">
    <name type="scientific">Microlunatus soli</name>
    <dbReference type="NCBI Taxonomy" id="630515"/>
    <lineage>
        <taxon>Bacteria</taxon>
        <taxon>Bacillati</taxon>
        <taxon>Actinomycetota</taxon>
        <taxon>Actinomycetes</taxon>
        <taxon>Propionibacteriales</taxon>
        <taxon>Propionibacteriaceae</taxon>
        <taxon>Microlunatus</taxon>
    </lineage>
</organism>
<feature type="region of interest" description="Disordered" evidence="6">
    <location>
        <begin position="438"/>
        <end position="458"/>
    </location>
</feature>
<feature type="transmembrane region" description="Helical" evidence="7">
    <location>
        <begin position="214"/>
        <end position="230"/>
    </location>
</feature>
<feature type="transmembrane region" description="Helical" evidence="7">
    <location>
        <begin position="315"/>
        <end position="332"/>
    </location>
</feature>
<evidence type="ECO:0000313" key="9">
    <source>
        <dbReference type="EMBL" id="SDT30955.1"/>
    </source>
</evidence>
<reference evidence="9 10" key="1">
    <citation type="submission" date="2016-10" db="EMBL/GenBank/DDBJ databases">
        <authorList>
            <person name="de Groot N.N."/>
        </authorList>
    </citation>
    <scope>NUCLEOTIDE SEQUENCE [LARGE SCALE GENOMIC DNA]</scope>
    <source>
        <strain evidence="9 10">DSM 21800</strain>
    </source>
</reference>
<comment type="subcellular location">
    <subcellularLocation>
        <location evidence="1">Cell membrane</location>
        <topology evidence="1">Multi-pass membrane protein</topology>
    </subcellularLocation>
</comment>
<evidence type="ECO:0000313" key="10">
    <source>
        <dbReference type="Proteomes" id="UP000199103"/>
    </source>
</evidence>
<feature type="transmembrane region" description="Helical" evidence="7">
    <location>
        <begin position="338"/>
        <end position="357"/>
    </location>
</feature>
<feature type="compositionally biased region" description="Polar residues" evidence="6">
    <location>
        <begin position="447"/>
        <end position="458"/>
    </location>
</feature>
<dbReference type="Gene3D" id="1.20.1720.10">
    <property type="entry name" value="Multidrug resistance protein D"/>
    <property type="match status" value="1"/>
</dbReference>
<evidence type="ECO:0000256" key="7">
    <source>
        <dbReference type="SAM" id="Phobius"/>
    </source>
</evidence>
<feature type="transmembrane region" description="Helical" evidence="7">
    <location>
        <begin position="410"/>
        <end position="427"/>
    </location>
</feature>
<dbReference type="InterPro" id="IPR020846">
    <property type="entry name" value="MFS_dom"/>
</dbReference>
<keyword evidence="10" id="KW-1185">Reference proteome</keyword>
<feature type="domain" description="Major facilitator superfamily (MFS) profile" evidence="8">
    <location>
        <begin position="1"/>
        <end position="430"/>
    </location>
</feature>
<protein>
    <submittedName>
        <fullName evidence="9">Predicted arabinose efflux permease, MFS family</fullName>
    </submittedName>
</protein>
<dbReference type="PANTHER" id="PTHR42718:SF9">
    <property type="entry name" value="MAJOR FACILITATOR SUPERFAMILY MULTIDRUG TRANSPORTER MFSC"/>
    <property type="match status" value="1"/>
</dbReference>
<dbReference type="OrthoDB" id="7375466at2"/>
<dbReference type="InterPro" id="IPR036259">
    <property type="entry name" value="MFS_trans_sf"/>
</dbReference>
<dbReference type="EMBL" id="LT629772">
    <property type="protein sequence ID" value="SDT30955.1"/>
    <property type="molecule type" value="Genomic_DNA"/>
</dbReference>
<feature type="transmembrane region" description="Helical" evidence="7">
    <location>
        <begin position="63"/>
        <end position="80"/>
    </location>
</feature>
<feature type="transmembrane region" description="Helical" evidence="7">
    <location>
        <begin position="378"/>
        <end position="398"/>
    </location>
</feature>
<dbReference type="InterPro" id="IPR011701">
    <property type="entry name" value="MFS"/>
</dbReference>
<feature type="transmembrane region" description="Helical" evidence="7">
    <location>
        <begin position="7"/>
        <end position="28"/>
    </location>
</feature>
<evidence type="ECO:0000256" key="5">
    <source>
        <dbReference type="ARBA" id="ARBA00023136"/>
    </source>
</evidence>
<dbReference type="Proteomes" id="UP000199103">
    <property type="component" value="Chromosome I"/>
</dbReference>
<dbReference type="GO" id="GO:0022857">
    <property type="term" value="F:transmembrane transporter activity"/>
    <property type="evidence" value="ECO:0007669"/>
    <property type="project" value="InterPro"/>
</dbReference>
<evidence type="ECO:0000259" key="8">
    <source>
        <dbReference type="PROSITE" id="PS50850"/>
    </source>
</evidence>
<evidence type="ECO:0000256" key="6">
    <source>
        <dbReference type="SAM" id="MobiDB-lite"/>
    </source>
</evidence>
<feature type="transmembrane region" description="Helical" evidence="7">
    <location>
        <begin position="86"/>
        <end position="104"/>
    </location>
</feature>
<name>A0A1H1ZAY7_9ACTN</name>
<keyword evidence="5 7" id="KW-0472">Membrane</keyword>
<accession>A0A1H1ZAY7</accession>
<sequence>MLLGAMLNPINSSIIAVSLIPIGMAFGAPPAETTWLVSALYLATAVGQPLFGKLVDAFGPRPLYLIGSAMVGVAGVMGMFAPSLGVLIAARVLLGFGTCAGYPASMHLIRRENRRTGQDSPQVVLTLLALSSQTVMAIGPTLGGLLMALGGWRATFAINVPLAVACLVIGSRRLPRREASATRPAVHIDVVGILAFAAVVVPLMIFLIDIRPDRWYLPVIAGLAAVGFGIRELRAAEPFIDLRVLAGNPPLVLTYLRALLTATVSYGLLYGFTQWLEDGRQLAPTPAGLALLPLSGMAIVISLITGRRQAVRAKLMVGAIAQLIACAVMIMLGGGTPYWLLLVVTAVAGVSQGLTGLANQNAVYYQADPRRIASSAGLMRTFVYLGSMVASAAQGAFLKPRADSASMHELATFMIIFAALFLILSITDRSLRRIGADNCPAPAAQPESRSSTTNEGNN</sequence>
<dbReference type="SUPFAM" id="SSF103473">
    <property type="entry name" value="MFS general substrate transporter"/>
    <property type="match status" value="1"/>
</dbReference>
<dbReference type="AlphaFoldDB" id="A0A1H1ZAY7"/>
<proteinExistence type="predicted"/>
<evidence type="ECO:0000256" key="1">
    <source>
        <dbReference type="ARBA" id="ARBA00004651"/>
    </source>
</evidence>
<dbReference type="GO" id="GO:0005886">
    <property type="term" value="C:plasma membrane"/>
    <property type="evidence" value="ECO:0007669"/>
    <property type="project" value="UniProtKB-SubCell"/>
</dbReference>
<dbReference type="Pfam" id="PF07690">
    <property type="entry name" value="MFS_1"/>
    <property type="match status" value="1"/>
</dbReference>
<keyword evidence="2" id="KW-0813">Transport</keyword>
<dbReference type="PANTHER" id="PTHR42718">
    <property type="entry name" value="MAJOR FACILITATOR SUPERFAMILY MULTIDRUG TRANSPORTER MFSC"/>
    <property type="match status" value="1"/>
</dbReference>
<gene>
    <name evidence="9" type="ORF">SAMN04489812_5108</name>
</gene>
<dbReference type="Gene3D" id="1.20.1250.20">
    <property type="entry name" value="MFS general substrate transporter like domains"/>
    <property type="match status" value="1"/>
</dbReference>
<dbReference type="STRING" id="630515.SAMN04489812_5108"/>
<feature type="transmembrane region" description="Helical" evidence="7">
    <location>
        <begin position="251"/>
        <end position="273"/>
    </location>
</feature>
<dbReference type="PROSITE" id="PS50850">
    <property type="entry name" value="MFS"/>
    <property type="match status" value="1"/>
</dbReference>
<feature type="transmembrane region" description="Helical" evidence="7">
    <location>
        <begin position="285"/>
        <end position="303"/>
    </location>
</feature>
<feature type="transmembrane region" description="Helical" evidence="7">
    <location>
        <begin position="186"/>
        <end position="208"/>
    </location>
</feature>
<keyword evidence="3 7" id="KW-0812">Transmembrane</keyword>
<feature type="transmembrane region" description="Helical" evidence="7">
    <location>
        <begin position="125"/>
        <end position="150"/>
    </location>
</feature>